<evidence type="ECO:0000256" key="9">
    <source>
        <dbReference type="SAM" id="Phobius"/>
    </source>
</evidence>
<reference evidence="12" key="1">
    <citation type="submission" date="2025-08" db="UniProtKB">
        <authorList>
            <consortium name="RefSeq"/>
        </authorList>
    </citation>
    <scope>IDENTIFICATION</scope>
</reference>
<dbReference type="InterPro" id="IPR000276">
    <property type="entry name" value="GPCR_Rhodpsn"/>
</dbReference>
<dbReference type="RefSeq" id="XP_014673042.1">
    <property type="nucleotide sequence ID" value="XM_014817556.1"/>
</dbReference>
<dbReference type="PANTHER" id="PTHR24243">
    <property type="entry name" value="G-PROTEIN COUPLED RECEPTOR"/>
    <property type="match status" value="1"/>
</dbReference>
<dbReference type="PANTHER" id="PTHR24243:SF233">
    <property type="entry name" value="THYROTROPIN-RELEASING HORMONE RECEPTOR"/>
    <property type="match status" value="1"/>
</dbReference>
<evidence type="ECO:0000313" key="11">
    <source>
        <dbReference type="Proteomes" id="UP000695022"/>
    </source>
</evidence>
<evidence type="ECO:0000256" key="3">
    <source>
        <dbReference type="ARBA" id="ARBA00022989"/>
    </source>
</evidence>
<keyword evidence="3 9" id="KW-1133">Transmembrane helix</keyword>
<evidence type="ECO:0000256" key="7">
    <source>
        <dbReference type="ARBA" id="ARBA00023224"/>
    </source>
</evidence>
<evidence type="ECO:0000256" key="4">
    <source>
        <dbReference type="ARBA" id="ARBA00023040"/>
    </source>
</evidence>
<dbReference type="PROSITE" id="PS50262">
    <property type="entry name" value="G_PROTEIN_RECEP_F1_2"/>
    <property type="match status" value="1"/>
</dbReference>
<keyword evidence="7 8" id="KW-0807">Transducer</keyword>
<protein>
    <submittedName>
        <fullName evidence="12">Cholecystokinin receptor-like</fullName>
    </submittedName>
</protein>
<keyword evidence="5 9" id="KW-0472">Membrane</keyword>
<evidence type="ECO:0000256" key="8">
    <source>
        <dbReference type="RuleBase" id="RU000688"/>
    </source>
</evidence>
<dbReference type="PRINTS" id="PR00237">
    <property type="entry name" value="GPCRRHODOPSN"/>
</dbReference>
<feature type="transmembrane region" description="Helical" evidence="9">
    <location>
        <begin position="93"/>
        <end position="116"/>
    </location>
</feature>
<name>A0ABM1ELH1_PRICU</name>
<keyword evidence="6 8" id="KW-0675">Receptor</keyword>
<feature type="transmembrane region" description="Helical" evidence="9">
    <location>
        <begin position="145"/>
        <end position="169"/>
    </location>
</feature>
<dbReference type="GeneID" id="106813423"/>
<gene>
    <name evidence="12" type="primary">LOC106813423</name>
</gene>
<evidence type="ECO:0000256" key="5">
    <source>
        <dbReference type="ARBA" id="ARBA00023136"/>
    </source>
</evidence>
<dbReference type="SUPFAM" id="SSF81321">
    <property type="entry name" value="Family A G protein-coupled receptor-like"/>
    <property type="match status" value="1"/>
</dbReference>
<evidence type="ECO:0000256" key="1">
    <source>
        <dbReference type="ARBA" id="ARBA00004141"/>
    </source>
</evidence>
<dbReference type="InterPro" id="IPR017452">
    <property type="entry name" value="GPCR_Rhodpsn_7TM"/>
</dbReference>
<keyword evidence="2 8" id="KW-0812">Transmembrane</keyword>
<feature type="transmembrane region" description="Helical" evidence="9">
    <location>
        <begin position="189"/>
        <end position="211"/>
    </location>
</feature>
<dbReference type="Proteomes" id="UP000695022">
    <property type="component" value="Unplaced"/>
</dbReference>
<keyword evidence="11" id="KW-1185">Reference proteome</keyword>
<feature type="transmembrane region" description="Helical" evidence="9">
    <location>
        <begin position="6"/>
        <end position="26"/>
    </location>
</feature>
<organism evidence="11 12">
    <name type="scientific">Priapulus caudatus</name>
    <name type="common">Priapulid worm</name>
    <dbReference type="NCBI Taxonomy" id="37621"/>
    <lineage>
        <taxon>Eukaryota</taxon>
        <taxon>Metazoa</taxon>
        <taxon>Ecdysozoa</taxon>
        <taxon>Scalidophora</taxon>
        <taxon>Priapulida</taxon>
        <taxon>Priapulimorpha</taxon>
        <taxon>Priapulimorphida</taxon>
        <taxon>Priapulidae</taxon>
        <taxon>Priapulus</taxon>
    </lineage>
</organism>
<dbReference type="Gene3D" id="1.20.1070.10">
    <property type="entry name" value="Rhodopsin 7-helix transmembrane proteins"/>
    <property type="match status" value="1"/>
</dbReference>
<dbReference type="PROSITE" id="PS00237">
    <property type="entry name" value="G_PROTEIN_RECEP_F1_1"/>
    <property type="match status" value="1"/>
</dbReference>
<accession>A0ABM1ELH1</accession>
<proteinExistence type="inferred from homology"/>
<evidence type="ECO:0000259" key="10">
    <source>
        <dbReference type="PROSITE" id="PS50262"/>
    </source>
</evidence>
<evidence type="ECO:0000256" key="2">
    <source>
        <dbReference type="ARBA" id="ARBA00022692"/>
    </source>
</evidence>
<keyword evidence="4 8" id="KW-0297">G-protein coupled receptor</keyword>
<comment type="subcellular location">
    <subcellularLocation>
        <location evidence="1">Membrane</location>
        <topology evidence="1">Multi-pass membrane protein</topology>
    </subcellularLocation>
</comment>
<comment type="similarity">
    <text evidence="8">Belongs to the G-protein coupled receptor 1 family.</text>
</comment>
<sequence length="274" mass="31602">MVPFLENTVAAGSVLTILAISFERYYAICRPLQAQYTCTKMRTLKIILVQWLLAAVACLPYVAMTDYGDAPYVDGSTVKTCGTNIDESWEKGYFIWLWFLFFALPLIVLLALYTLISRTLMCDDVIICNKNDPKYGDNQRARKQVVMMLFAVVVLFFVCLLPFRVFSLWTVFSDTQQVYALGLETFMNIIYFVRVMFYLNSAVNPIIYNVMSTKFRKAFLRALGCRRVDMQRSYTNHTSMSHYSQATSHYASGRTSCAYTHYNYHRGNNETSVF</sequence>
<feature type="domain" description="G-protein coupled receptors family 1 profile" evidence="10">
    <location>
        <begin position="1"/>
        <end position="208"/>
    </location>
</feature>
<dbReference type="Pfam" id="PF00001">
    <property type="entry name" value="7tm_1"/>
    <property type="match status" value="1"/>
</dbReference>
<feature type="transmembrane region" description="Helical" evidence="9">
    <location>
        <begin position="46"/>
        <end position="64"/>
    </location>
</feature>
<evidence type="ECO:0000256" key="6">
    <source>
        <dbReference type="ARBA" id="ARBA00023170"/>
    </source>
</evidence>
<evidence type="ECO:0000313" key="12">
    <source>
        <dbReference type="RefSeq" id="XP_014673042.1"/>
    </source>
</evidence>